<dbReference type="PROSITE" id="PS51007">
    <property type="entry name" value="CYTC"/>
    <property type="match status" value="1"/>
</dbReference>
<feature type="domain" description="Cytochrome c" evidence="7">
    <location>
        <begin position="841"/>
        <end position="978"/>
    </location>
</feature>
<dbReference type="EMBL" id="CP042997">
    <property type="protein sequence ID" value="QEH32234.1"/>
    <property type="molecule type" value="Genomic_DNA"/>
</dbReference>
<dbReference type="RefSeq" id="WP_168221583.1">
    <property type="nucleotide sequence ID" value="NZ_CP042997.1"/>
</dbReference>
<dbReference type="InterPro" id="IPR013427">
    <property type="entry name" value="Haem-bd_dom_put"/>
</dbReference>
<keyword evidence="8" id="KW-0560">Oxidoreductase</keyword>
<dbReference type="GO" id="GO:0046872">
    <property type="term" value="F:metal ion binding"/>
    <property type="evidence" value="ECO:0007669"/>
    <property type="project" value="UniProtKB-KW"/>
</dbReference>
<dbReference type="Proteomes" id="UP000324233">
    <property type="component" value="Chromosome"/>
</dbReference>
<proteinExistence type="predicted"/>
<feature type="region of interest" description="Disordered" evidence="5">
    <location>
        <begin position="626"/>
        <end position="653"/>
    </location>
</feature>
<feature type="compositionally biased region" description="Basic and acidic residues" evidence="5">
    <location>
        <begin position="641"/>
        <end position="653"/>
    </location>
</feature>
<evidence type="ECO:0000256" key="6">
    <source>
        <dbReference type="SAM" id="SignalP"/>
    </source>
</evidence>
<evidence type="ECO:0000256" key="2">
    <source>
        <dbReference type="ARBA" id="ARBA00022723"/>
    </source>
</evidence>
<dbReference type="PANTHER" id="PTHR19328:SF75">
    <property type="entry name" value="ALDOSE SUGAR DEHYDROGENASE YLII"/>
    <property type="match status" value="1"/>
</dbReference>
<dbReference type="GO" id="GO:0016491">
    <property type="term" value="F:oxidoreductase activity"/>
    <property type="evidence" value="ECO:0007669"/>
    <property type="project" value="UniProtKB-KW"/>
</dbReference>
<evidence type="ECO:0000256" key="4">
    <source>
        <dbReference type="PROSITE-ProRule" id="PRU00433"/>
    </source>
</evidence>
<protein>
    <submittedName>
        <fullName evidence="8">Soluble aldose sugar dehydrogenase YliI</fullName>
        <ecNumber evidence="8">1.1.5.-</ecNumber>
    </submittedName>
</protein>
<dbReference type="Gene3D" id="2.120.10.30">
    <property type="entry name" value="TolB, C-terminal domain"/>
    <property type="match status" value="1"/>
</dbReference>
<dbReference type="AlphaFoldDB" id="A0A5B9VVY6"/>
<feature type="chain" id="PRO_5022834509" evidence="6">
    <location>
        <begin position="26"/>
        <end position="978"/>
    </location>
</feature>
<name>A0A5B9VVY6_9BACT</name>
<dbReference type="NCBIfam" id="TIGR02603">
    <property type="entry name" value="CxxCH_TIGR02603"/>
    <property type="match status" value="1"/>
</dbReference>
<reference evidence="8 9" key="1">
    <citation type="submission" date="2019-08" db="EMBL/GenBank/DDBJ databases">
        <title>Deep-cultivation of Planctomycetes and their phenomic and genomic characterization uncovers novel biology.</title>
        <authorList>
            <person name="Wiegand S."/>
            <person name="Jogler M."/>
            <person name="Boedeker C."/>
            <person name="Pinto D."/>
            <person name="Vollmers J."/>
            <person name="Rivas-Marin E."/>
            <person name="Kohn T."/>
            <person name="Peeters S.H."/>
            <person name="Heuer A."/>
            <person name="Rast P."/>
            <person name="Oberbeckmann S."/>
            <person name="Bunk B."/>
            <person name="Jeske O."/>
            <person name="Meyerdierks A."/>
            <person name="Storesund J.E."/>
            <person name="Kallscheuer N."/>
            <person name="Luecker S."/>
            <person name="Lage O.M."/>
            <person name="Pohl T."/>
            <person name="Merkel B.J."/>
            <person name="Hornburger P."/>
            <person name="Mueller R.-W."/>
            <person name="Bruemmer F."/>
            <person name="Labrenz M."/>
            <person name="Spormann A.M."/>
            <person name="Op den Camp H."/>
            <person name="Overmann J."/>
            <person name="Amann R."/>
            <person name="Jetten M.S.M."/>
            <person name="Mascher T."/>
            <person name="Medema M.H."/>
            <person name="Devos D.P."/>
            <person name="Kaster A.-K."/>
            <person name="Ovreas L."/>
            <person name="Rohde M."/>
            <person name="Galperin M.Y."/>
            <person name="Jogler C."/>
        </authorList>
    </citation>
    <scope>NUCLEOTIDE SEQUENCE [LARGE SCALE GENOMIC DNA]</scope>
    <source>
        <strain evidence="8 9">OJF2</strain>
    </source>
</reference>
<dbReference type="Pfam" id="PF07995">
    <property type="entry name" value="GSDH"/>
    <property type="match status" value="1"/>
</dbReference>
<dbReference type="EC" id="1.1.5.-" evidence="8"/>
<sequence precursor="true">MRSNPPAVIRRLSVVAALVIAAASAAPPAVDEGRAPAARGGRAAWTTSCVVGSPDPPPPFKVVRAFPSLKFDHPLLLARVPGSDRMVVGEQAGRLYSFANRPDAKAEVFLDLPGEIRTVGRLAGAKEVEAVYGLAFHPDFERNRQCFVCYTLRGADPARPNLPDGTRVSRFRVAVTDPPRVDPASEEVVISFLQGGHNGGDIHFGPDGMLYVSTGDAANPSPPDVFNTGQDVSDLLSSILRIDVDRRDEGKAYAVPRDNPFVATKGARPEVWAYGFRNPWRMSFDRETGDLFVGDVGWELWEMIHRVRKGGNYGWSAMEGPQPVRSDQVGPTPVLPPLIELPHAIACSVTGGRVYRGRKLPELAGAYVFGDWETRRLWAARFEGDRVKEMPELARPSVRIVAFGEDREGELYFLDHDDGTLHTLERNDAGARNADFPTRLSQTGLFDSVGGQRPAPGVIPFAVNSRQWLDGATEEHWAAFPGGSSATLHANGKPVPGLVGWHEFRMHFPKGAVLMRTLSLAGRRVETQLLHFDGGDWRAYTFAWRDDQSDADLVPAGGAEREVLDGGGGRRRVWQFQGRTQCLTCHSNQSEYALAFLPEQLNRVGPDGRDQLVALTEAGYVRRAGDDGATLPPFDAATAAREPRLADPGDEGRPLEARARSYLHANCGHCHSDGGGGSVPLRLKFPTPVAEMRAVDARPTRGDFGLPDARIIRPGDPYASTLYFRMAKFGRDRMPHVGSELPDEAGLDLIARWIAGIGGGGPRAEVDAAGRSPTDPRSAQVLARKLGRGELDAAGRGELLASAAKLPHGPIRDLFEGYLPSDGRKRLGPNPRPRAILDVAGDPGRGEALFWSQAVRCGTCHRVGTRGTAVGPDLSAIGKARPREDLLQSLLEPSRRIEPQYAAYAVATHDGRSLAGLLVRRDEAGVVLRDPQGKDVAIAAADIDEMRPSRSSLMPDGQLADLTAQEAADLLAYLASLR</sequence>
<accession>A0A5B9VVY6</accession>
<dbReference type="Gene3D" id="1.10.760.10">
    <property type="entry name" value="Cytochrome c-like domain"/>
    <property type="match status" value="1"/>
</dbReference>
<dbReference type="InterPro" id="IPR011042">
    <property type="entry name" value="6-blade_b-propeller_TolB-like"/>
</dbReference>
<evidence type="ECO:0000256" key="5">
    <source>
        <dbReference type="SAM" id="MobiDB-lite"/>
    </source>
</evidence>
<dbReference type="PANTHER" id="PTHR19328">
    <property type="entry name" value="HEDGEHOG-INTERACTING PROTEIN"/>
    <property type="match status" value="1"/>
</dbReference>
<keyword evidence="2 4" id="KW-0479">Metal-binding</keyword>
<evidence type="ECO:0000256" key="1">
    <source>
        <dbReference type="ARBA" id="ARBA00022617"/>
    </source>
</evidence>
<gene>
    <name evidence="8" type="primary">yliI_1</name>
    <name evidence="8" type="ORF">OJF2_07030</name>
</gene>
<keyword evidence="3 4" id="KW-0408">Iron</keyword>
<organism evidence="8 9">
    <name type="scientific">Aquisphaera giovannonii</name>
    <dbReference type="NCBI Taxonomy" id="406548"/>
    <lineage>
        <taxon>Bacteria</taxon>
        <taxon>Pseudomonadati</taxon>
        <taxon>Planctomycetota</taxon>
        <taxon>Planctomycetia</taxon>
        <taxon>Isosphaerales</taxon>
        <taxon>Isosphaeraceae</taxon>
        <taxon>Aquisphaera</taxon>
    </lineage>
</organism>
<dbReference type="GO" id="GO:0020037">
    <property type="term" value="F:heme binding"/>
    <property type="evidence" value="ECO:0007669"/>
    <property type="project" value="InterPro"/>
</dbReference>
<dbReference type="KEGG" id="agv:OJF2_07030"/>
<dbReference type="InterPro" id="IPR036909">
    <property type="entry name" value="Cyt_c-like_dom_sf"/>
</dbReference>
<evidence type="ECO:0000259" key="7">
    <source>
        <dbReference type="PROSITE" id="PS51007"/>
    </source>
</evidence>
<evidence type="ECO:0000256" key="3">
    <source>
        <dbReference type="ARBA" id="ARBA00023004"/>
    </source>
</evidence>
<evidence type="ECO:0000313" key="9">
    <source>
        <dbReference type="Proteomes" id="UP000324233"/>
    </source>
</evidence>
<keyword evidence="1 4" id="KW-0349">Heme</keyword>
<dbReference type="SUPFAM" id="SSF50952">
    <property type="entry name" value="Soluble quinoprotein glucose dehydrogenase"/>
    <property type="match status" value="1"/>
</dbReference>
<evidence type="ECO:0000313" key="8">
    <source>
        <dbReference type="EMBL" id="QEH32234.1"/>
    </source>
</evidence>
<dbReference type="GO" id="GO:0009055">
    <property type="term" value="F:electron transfer activity"/>
    <property type="evidence" value="ECO:0007669"/>
    <property type="project" value="InterPro"/>
</dbReference>
<dbReference type="SUPFAM" id="SSF46626">
    <property type="entry name" value="Cytochrome c"/>
    <property type="match status" value="1"/>
</dbReference>
<keyword evidence="6" id="KW-0732">Signal</keyword>
<dbReference type="InterPro" id="IPR012938">
    <property type="entry name" value="Glc/Sorbosone_DH"/>
</dbReference>
<keyword evidence="9" id="KW-1185">Reference proteome</keyword>
<feature type="signal peptide" evidence="6">
    <location>
        <begin position="1"/>
        <end position="25"/>
    </location>
</feature>
<dbReference type="InterPro" id="IPR011041">
    <property type="entry name" value="Quinoprot_gluc/sorb_DH_b-prop"/>
</dbReference>
<dbReference type="InterPro" id="IPR009056">
    <property type="entry name" value="Cyt_c-like_dom"/>
</dbReference>